<evidence type="ECO:0000256" key="7">
    <source>
        <dbReference type="ARBA" id="ARBA00022475"/>
    </source>
</evidence>
<dbReference type="PROSITE" id="PS51420">
    <property type="entry name" value="RHO"/>
    <property type="match status" value="1"/>
</dbReference>
<dbReference type="GO" id="GO:0015031">
    <property type="term" value="P:protein transport"/>
    <property type="evidence" value="ECO:0007669"/>
    <property type="project" value="UniProtKB-KW"/>
</dbReference>
<evidence type="ECO:0000256" key="17">
    <source>
        <dbReference type="ARBA" id="ARBA00047660"/>
    </source>
</evidence>
<evidence type="ECO:0000256" key="11">
    <source>
        <dbReference type="ARBA" id="ARBA00022927"/>
    </source>
</evidence>
<comment type="cofactor">
    <cofactor evidence="1">
        <name>Mg(2+)</name>
        <dbReference type="ChEBI" id="CHEBI:18420"/>
    </cofactor>
</comment>
<dbReference type="PANTHER" id="PTHR47981:SF1">
    <property type="entry name" value="RE17845P"/>
    <property type="match status" value="1"/>
</dbReference>
<evidence type="ECO:0000256" key="8">
    <source>
        <dbReference type="ARBA" id="ARBA00022553"/>
    </source>
</evidence>
<evidence type="ECO:0000256" key="6">
    <source>
        <dbReference type="ARBA" id="ARBA00022448"/>
    </source>
</evidence>
<dbReference type="SMART" id="SM00175">
    <property type="entry name" value="RAB"/>
    <property type="match status" value="1"/>
</dbReference>
<comment type="catalytic activity">
    <reaction evidence="17">
        <text>GTP + H2O = GDP + phosphate + H(+)</text>
        <dbReference type="Rhea" id="RHEA:19669"/>
        <dbReference type="ChEBI" id="CHEBI:15377"/>
        <dbReference type="ChEBI" id="CHEBI:15378"/>
        <dbReference type="ChEBI" id="CHEBI:37565"/>
        <dbReference type="ChEBI" id="CHEBI:43474"/>
        <dbReference type="ChEBI" id="CHEBI:58189"/>
        <dbReference type="EC" id="3.6.5.2"/>
    </reaction>
    <physiologicalReaction direction="left-to-right" evidence="17">
        <dbReference type="Rhea" id="RHEA:19670"/>
    </physiologicalReaction>
</comment>
<keyword evidence="15" id="KW-0636">Prenylation</keyword>
<evidence type="ECO:0000256" key="9">
    <source>
        <dbReference type="ARBA" id="ARBA00022741"/>
    </source>
</evidence>
<keyword evidence="14" id="KW-0449">Lipoprotein</keyword>
<evidence type="ECO:0000256" key="12">
    <source>
        <dbReference type="ARBA" id="ARBA00023134"/>
    </source>
</evidence>
<keyword evidence="9" id="KW-0547">Nucleotide-binding</keyword>
<evidence type="ECO:0000256" key="5">
    <source>
        <dbReference type="ARBA" id="ARBA00011984"/>
    </source>
</evidence>
<dbReference type="GO" id="GO:0003925">
    <property type="term" value="F:G protein activity"/>
    <property type="evidence" value="ECO:0007669"/>
    <property type="project" value="UniProtKB-EC"/>
</dbReference>
<evidence type="ECO:0000256" key="13">
    <source>
        <dbReference type="ARBA" id="ARBA00023136"/>
    </source>
</evidence>
<keyword evidence="6" id="KW-0813">Transport</keyword>
<dbReference type="EC" id="3.6.5.2" evidence="5"/>
<dbReference type="GO" id="GO:0005764">
    <property type="term" value="C:lysosome"/>
    <property type="evidence" value="ECO:0007669"/>
    <property type="project" value="TreeGrafter"/>
</dbReference>
<keyword evidence="12" id="KW-0342">GTP-binding</keyword>
<dbReference type="PRINTS" id="PR00449">
    <property type="entry name" value="RASTRNSFRMNG"/>
</dbReference>
<dbReference type="GO" id="GO:0030670">
    <property type="term" value="C:phagocytic vesicle membrane"/>
    <property type="evidence" value="ECO:0007669"/>
    <property type="project" value="UniProtKB-SubCell"/>
</dbReference>
<dbReference type="GO" id="GO:0005829">
    <property type="term" value="C:cytosol"/>
    <property type="evidence" value="ECO:0007669"/>
    <property type="project" value="GOC"/>
</dbReference>
<evidence type="ECO:0000256" key="3">
    <source>
        <dbReference type="ARBA" id="ARBA00004616"/>
    </source>
</evidence>
<comment type="subcellular location">
    <subcellularLocation>
        <location evidence="2">Cell membrane</location>
        <topology evidence="2">Lipid-anchor</topology>
    </subcellularLocation>
    <subcellularLocation>
        <location evidence="3">Cytoplasmic vesicle</location>
        <location evidence="3">Phagosome membrane</location>
        <topology evidence="3">Lipid-anchor</topology>
        <orientation evidence="3">Cytoplasmic side</orientation>
    </subcellularLocation>
</comment>
<evidence type="ECO:0000256" key="14">
    <source>
        <dbReference type="ARBA" id="ARBA00023288"/>
    </source>
</evidence>
<dbReference type="InterPro" id="IPR001806">
    <property type="entry name" value="Small_GTPase"/>
</dbReference>
<keyword evidence="13" id="KW-0472">Membrane</keyword>
<dbReference type="SUPFAM" id="SSF52540">
    <property type="entry name" value="P-loop containing nucleoside triphosphate hydrolases"/>
    <property type="match status" value="1"/>
</dbReference>
<evidence type="ECO:0000256" key="4">
    <source>
        <dbReference type="ARBA" id="ARBA00006270"/>
    </source>
</evidence>
<evidence type="ECO:0000256" key="15">
    <source>
        <dbReference type="ARBA" id="ARBA00023289"/>
    </source>
</evidence>
<dbReference type="Gene3D" id="3.40.50.300">
    <property type="entry name" value="P-loop containing nucleotide triphosphate hydrolases"/>
    <property type="match status" value="1"/>
</dbReference>
<sequence>MSQPRVLKLVLVGDGGVGKSSVMNRFITGEFDGQSYHTIGVEFLTKNIEVDKRQYTLQIWDTAGQERFKSLRTPFYRGADCCILTYAVNDAQSFHNLAVWKSEFLYYADVSDDKFPFIVLGNKVDIDANEKEVNRTEVENWCRENGGYPHIEASAKDATNVSQCFMVAVRKTLTAQLQHGGASISNLTSDTPSVNLHTMNTGKPDCCS</sequence>
<reference evidence="18" key="1">
    <citation type="submission" date="2020-04" db="EMBL/GenBank/DDBJ databases">
        <authorList>
            <person name="Neveu A P."/>
        </authorList>
    </citation>
    <scope>NUCLEOTIDE SEQUENCE</scope>
    <source>
        <tissue evidence="18">Whole embryo</tissue>
    </source>
</reference>
<evidence type="ECO:0000256" key="1">
    <source>
        <dbReference type="ARBA" id="ARBA00001946"/>
    </source>
</evidence>
<dbReference type="SMART" id="SM00173">
    <property type="entry name" value="RAS"/>
    <property type="match status" value="1"/>
</dbReference>
<evidence type="ECO:0000313" key="18">
    <source>
        <dbReference type="EMBL" id="CAB3265384.1"/>
    </source>
</evidence>
<dbReference type="GO" id="GO:0005525">
    <property type="term" value="F:GTP binding"/>
    <property type="evidence" value="ECO:0007669"/>
    <property type="project" value="UniProtKB-KW"/>
</dbReference>
<dbReference type="SMART" id="SM00174">
    <property type="entry name" value="RHO"/>
    <property type="match status" value="1"/>
</dbReference>
<keyword evidence="7" id="KW-1003">Cell membrane</keyword>
<dbReference type="SMART" id="SM00176">
    <property type="entry name" value="RAN"/>
    <property type="match status" value="1"/>
</dbReference>
<dbReference type="InterPro" id="IPR027417">
    <property type="entry name" value="P-loop_NTPase"/>
</dbReference>
<dbReference type="PANTHER" id="PTHR47981">
    <property type="entry name" value="RAB FAMILY"/>
    <property type="match status" value="1"/>
</dbReference>
<dbReference type="NCBIfam" id="TIGR00231">
    <property type="entry name" value="small_GTP"/>
    <property type="match status" value="1"/>
</dbReference>
<accession>A0A6F9DPL8</accession>
<evidence type="ECO:0000256" key="10">
    <source>
        <dbReference type="ARBA" id="ARBA00022801"/>
    </source>
</evidence>
<dbReference type="GO" id="GO:0042147">
    <property type="term" value="P:retrograde transport, endosome to Golgi"/>
    <property type="evidence" value="ECO:0007669"/>
    <property type="project" value="TreeGrafter"/>
</dbReference>
<proteinExistence type="evidence at transcript level"/>
<name>A0A6F9DPL8_9ASCI</name>
<dbReference type="GO" id="GO:0005886">
    <property type="term" value="C:plasma membrane"/>
    <property type="evidence" value="ECO:0007669"/>
    <property type="project" value="UniProtKB-SubCell"/>
</dbReference>
<comment type="similarity">
    <text evidence="4">Belongs to the small GTPase superfamily. Rab family.</text>
</comment>
<keyword evidence="16" id="KW-0968">Cytoplasmic vesicle</keyword>
<protein>
    <recommendedName>
        <fullName evidence="5">small monomeric GTPase</fullName>
        <ecNumber evidence="5">3.6.5.2</ecNumber>
    </recommendedName>
</protein>
<dbReference type="GO" id="GO:0005770">
    <property type="term" value="C:late endosome"/>
    <property type="evidence" value="ECO:0007669"/>
    <property type="project" value="TreeGrafter"/>
</dbReference>
<dbReference type="EMBL" id="LR789522">
    <property type="protein sequence ID" value="CAB3265384.1"/>
    <property type="molecule type" value="mRNA"/>
</dbReference>
<dbReference type="FunFam" id="3.40.50.300:FF:000360">
    <property type="entry name" value="RAB9B, member RAS oncogene family"/>
    <property type="match status" value="1"/>
</dbReference>
<dbReference type="PROSITE" id="PS51421">
    <property type="entry name" value="RAS"/>
    <property type="match status" value="1"/>
</dbReference>
<dbReference type="InterPro" id="IPR005225">
    <property type="entry name" value="Small_GTP-bd"/>
</dbReference>
<keyword evidence="8" id="KW-0597">Phosphoprotein</keyword>
<gene>
    <name evidence="18" type="primary">Rab9b</name>
</gene>
<keyword evidence="11" id="KW-0653">Protein transport</keyword>
<keyword evidence="10" id="KW-0378">Hydrolase</keyword>
<evidence type="ECO:0000256" key="16">
    <source>
        <dbReference type="ARBA" id="ARBA00023329"/>
    </source>
</evidence>
<dbReference type="PROSITE" id="PS51419">
    <property type="entry name" value="RAB"/>
    <property type="match status" value="1"/>
</dbReference>
<organism evidence="18">
    <name type="scientific">Phallusia mammillata</name>
    <dbReference type="NCBI Taxonomy" id="59560"/>
    <lineage>
        <taxon>Eukaryota</taxon>
        <taxon>Metazoa</taxon>
        <taxon>Chordata</taxon>
        <taxon>Tunicata</taxon>
        <taxon>Ascidiacea</taxon>
        <taxon>Phlebobranchia</taxon>
        <taxon>Ascidiidae</taxon>
        <taxon>Phallusia</taxon>
    </lineage>
</organism>
<dbReference type="AlphaFoldDB" id="A0A6F9DPL8"/>
<dbReference type="Pfam" id="PF00071">
    <property type="entry name" value="Ras"/>
    <property type="match status" value="1"/>
</dbReference>
<evidence type="ECO:0000256" key="2">
    <source>
        <dbReference type="ARBA" id="ARBA00004193"/>
    </source>
</evidence>